<proteinExistence type="predicted"/>
<name>A0A5B0X1M7_9GAMM</name>
<evidence type="ECO:0000313" key="1">
    <source>
        <dbReference type="EMBL" id="KAA1193186.1"/>
    </source>
</evidence>
<reference evidence="1 2" key="1">
    <citation type="submission" date="2019-09" db="EMBL/GenBank/DDBJ databases">
        <authorList>
            <person name="Chen X.-Y."/>
        </authorList>
    </citation>
    <scope>NUCLEOTIDE SEQUENCE [LARGE SCALE GENOMIC DNA]</scope>
    <source>
        <strain evidence="1 2">NY5</strain>
    </source>
</reference>
<sequence>MAASIGPLLATDEQFNHQVVDTFASVGQSDLSWAEKVCGMAAARDGSLQIAFGFGKYTNRNVVDAYAGISRGKEQWVVRASRALSADPESVDVGPIRYEVVEPLQQIKVSLAPNDCQPIAFELWFHAVAACVVEEREDRRDLHGYRKSTDQVRYHQSGLARGWLEVEGQRMEFSDSEWVATRDKSWGVRPMVGLPATDLEPDYHEMIPRALAIWNPLVFQRKDGSHYAYHHYLLNFSGPGFSHQRVQGGFESPEGQTETLVGMTPELRFDSPSKRLQGGRFLLQMQDGSERPLVFEKLSETGFYLGSGHYHGGDGHYHGSWRGELHVDGDHVVDAAEPGVLDRYKQFRDCLIRVEDQVGGGVGIGNCQTWIHGAWPDFGLSGDEPTY</sequence>
<dbReference type="EMBL" id="VTUX01000002">
    <property type="protein sequence ID" value="KAA1193186.1"/>
    <property type="molecule type" value="Genomic_DNA"/>
</dbReference>
<dbReference type="Proteomes" id="UP000323708">
    <property type="component" value="Unassembled WGS sequence"/>
</dbReference>
<gene>
    <name evidence="1" type="ORF">F0M18_04910</name>
</gene>
<protein>
    <submittedName>
        <fullName evidence="1">Uncharacterized protein</fullName>
    </submittedName>
</protein>
<keyword evidence="2" id="KW-1185">Reference proteome</keyword>
<organism evidence="1 2">
    <name type="scientific">Pseudohalioglobus sediminis</name>
    <dbReference type="NCBI Taxonomy" id="2606449"/>
    <lineage>
        <taxon>Bacteria</taxon>
        <taxon>Pseudomonadati</taxon>
        <taxon>Pseudomonadota</taxon>
        <taxon>Gammaproteobacteria</taxon>
        <taxon>Cellvibrionales</taxon>
        <taxon>Halieaceae</taxon>
        <taxon>Pseudohalioglobus</taxon>
    </lineage>
</organism>
<dbReference type="AlphaFoldDB" id="A0A5B0X1M7"/>
<evidence type="ECO:0000313" key="2">
    <source>
        <dbReference type="Proteomes" id="UP000323708"/>
    </source>
</evidence>
<dbReference type="RefSeq" id="WP_149610293.1">
    <property type="nucleotide sequence ID" value="NZ_VTUX01000002.1"/>
</dbReference>
<accession>A0A5B0X1M7</accession>
<comment type="caution">
    <text evidence="1">The sequence shown here is derived from an EMBL/GenBank/DDBJ whole genome shotgun (WGS) entry which is preliminary data.</text>
</comment>